<evidence type="ECO:0000313" key="1">
    <source>
        <dbReference type="EMBL" id="KAJ9060260.1"/>
    </source>
</evidence>
<keyword evidence="1" id="KW-0396">Initiation factor</keyword>
<reference evidence="1" key="1">
    <citation type="submission" date="2022-04" db="EMBL/GenBank/DDBJ databases">
        <title>Genome of the entomopathogenic fungus Entomophthora muscae.</title>
        <authorList>
            <person name="Elya C."/>
            <person name="Lovett B.R."/>
            <person name="Lee E."/>
            <person name="Macias A.M."/>
            <person name="Hajek A.E."/>
            <person name="De Bivort B.L."/>
            <person name="Kasson M.T."/>
            <person name="De Fine Licht H.H."/>
            <person name="Stajich J.E."/>
        </authorList>
    </citation>
    <scope>NUCLEOTIDE SEQUENCE</scope>
    <source>
        <strain evidence="1">Berkeley</strain>
    </source>
</reference>
<keyword evidence="2" id="KW-1185">Reference proteome</keyword>
<sequence length="983" mass="112484">MSRYNLRPESAFKRAEELLGVGQEAPALQILLEMVSRVNRSVSVTTMEPIMLKFIELCVSQKKSKIAKDGLMSYKNFAQNTDPTSIETVVKKYITLVEEKLSEAQAQADKLVEEAVDDLEELETPESLLMWTVSGEESKDRTDRKVVTPYLKMLWEAYRNILDILKNNSRLESIYQTVAAKTFHFCTEHKRKNEFRRLCELLRHHLGNFAKYSHQTHSVNLNDAESLQRQLSIRFGQLNTATELELWHEAFRSVEDIHNLLSTTKNVPKASMMVNYFSKMTKILLVSQNYLFHAAAQNRYYTTLKSSGARVSLEQRQDISSQVLLSVLSVPVITTPKIRAGLVDQDDAKSKSSRLASLLGLTSIPTRAGLLKELLGDNILERVRPEIRNLYNFLEAEFHPLSICKKVAPILSALETRPSEAKYVAPLREVILTRLLQQLSQVYTSIKIDSVVKLASLAPTFEYDAITIEKIIMNGCKRGELSIKIDHHTRAITFETDLYAASNTKIAEGTQLQKTPSELMRTQLTNLGKRLNFAVNMIDPSIQESKKKAKKDAIARALASAEEEHKKAIGRRAIIERRKEIAETLQIRKEKEEAREKAIKLQREQELERQRLAEETKFREEERKRREIESIQLEEAKKLAESIKEKMNIEVELKDLNTDKLMQIQVEHLEKEKNEMQTKLKSIARHIDHLERAYRKEEIPLLERDYQRQLKADKAYHEVTHKTLLEASKAKHEENMAMKARFSRILDASNNYSKEVHSRRSESHRAKMAELQVQLEAEKEARRAEYRKIKEAQDKAEAEARKKAEEEKALLQAKEREEQEKLERHKAEEEAKRVAQEQHQRKLDETARIQQERDRLAEEKIARSRQNDSFKSPSSGKFVPPALRQGEAGKASPASSGKYVPPIRRGEPSRDDRPASQPSSNPWRRAAPPAAAVTPPAAASPEPSRPANVKPGAWRTREAAKSTESKPASNDDGFIPVSRGRRT</sequence>
<gene>
    <name evidence="1" type="primary">TIF32_2</name>
    <name evidence="1" type="ORF">DSO57_1032802</name>
</gene>
<proteinExistence type="predicted"/>
<comment type="caution">
    <text evidence="1">The sequence shown here is derived from an EMBL/GenBank/DDBJ whole genome shotgun (WGS) entry which is preliminary data.</text>
</comment>
<dbReference type="EMBL" id="QTSX02005220">
    <property type="protein sequence ID" value="KAJ9060260.1"/>
    <property type="molecule type" value="Genomic_DNA"/>
</dbReference>
<organism evidence="1 2">
    <name type="scientific">Entomophthora muscae</name>
    <dbReference type="NCBI Taxonomy" id="34485"/>
    <lineage>
        <taxon>Eukaryota</taxon>
        <taxon>Fungi</taxon>
        <taxon>Fungi incertae sedis</taxon>
        <taxon>Zoopagomycota</taxon>
        <taxon>Entomophthoromycotina</taxon>
        <taxon>Entomophthoromycetes</taxon>
        <taxon>Entomophthorales</taxon>
        <taxon>Entomophthoraceae</taxon>
        <taxon>Entomophthora</taxon>
    </lineage>
</organism>
<protein>
    <submittedName>
        <fullName evidence="1">Eukaryotic translation initiation factor 3 subunit A</fullName>
    </submittedName>
</protein>
<accession>A0ACC2SD64</accession>
<evidence type="ECO:0000313" key="2">
    <source>
        <dbReference type="Proteomes" id="UP001165960"/>
    </source>
</evidence>
<dbReference type="Proteomes" id="UP001165960">
    <property type="component" value="Unassembled WGS sequence"/>
</dbReference>
<keyword evidence="1" id="KW-0648">Protein biosynthesis</keyword>
<name>A0ACC2SD64_9FUNG</name>